<dbReference type="HOGENOM" id="CLU_115353_0_2_5"/>
<dbReference type="EMBL" id="CP006604">
    <property type="protein sequence ID" value="AHA27477.1"/>
    <property type="molecule type" value="Genomic_DNA"/>
</dbReference>
<dbReference type="PANTHER" id="PTHR34039:SF1">
    <property type="entry name" value="UPF0102 PROTEIN YRAN"/>
    <property type="match status" value="1"/>
</dbReference>
<dbReference type="GO" id="GO:0003676">
    <property type="term" value="F:nucleic acid binding"/>
    <property type="evidence" value="ECO:0007669"/>
    <property type="project" value="InterPro"/>
</dbReference>
<dbReference type="InterPro" id="IPR011856">
    <property type="entry name" value="tRNA_endonuc-like_dom_sf"/>
</dbReference>
<sequence>MINKRRRALRYGFFAEICSAIYLIIKGWKIMALRHRNHFGEIDIIAMRMNIVIFVEVKARKTVEEAIVSVSDKSQKRIKNASKNWIAKQINSNKFSYRYDLIAIIPWRLPKHFTNAF</sequence>
<dbReference type="Pfam" id="PF02021">
    <property type="entry name" value="UPF0102"/>
    <property type="match status" value="1"/>
</dbReference>
<dbReference type="SUPFAM" id="SSF52980">
    <property type="entry name" value="Restriction endonuclease-like"/>
    <property type="match status" value="1"/>
</dbReference>
<name>U6B6V5_9HYPH</name>
<keyword evidence="3" id="KW-0540">Nuclease</keyword>
<accession>U6B6V5</accession>
<protein>
    <recommendedName>
        <fullName evidence="2">UPF0102 protein lam_096</fullName>
    </recommendedName>
</protein>
<dbReference type="AlphaFoldDB" id="U6B6V5"/>
<keyword evidence="3" id="KW-0255">Endonuclease</keyword>
<evidence type="ECO:0000313" key="3">
    <source>
        <dbReference type="EMBL" id="AHA27477.1"/>
    </source>
</evidence>
<dbReference type="NCBIfam" id="NF009151">
    <property type="entry name" value="PRK12497.1-5"/>
    <property type="match status" value="1"/>
</dbReference>
<dbReference type="PATRIC" id="fig|1261131.3.peg.89"/>
<dbReference type="InterPro" id="IPR003509">
    <property type="entry name" value="UPF0102_YraN-like"/>
</dbReference>
<dbReference type="GO" id="GO:0004519">
    <property type="term" value="F:endonuclease activity"/>
    <property type="evidence" value="ECO:0007669"/>
    <property type="project" value="UniProtKB-KW"/>
</dbReference>
<proteinExistence type="inferred from homology"/>
<gene>
    <name evidence="3" type="ORF">lam_096</name>
</gene>
<evidence type="ECO:0000313" key="4">
    <source>
        <dbReference type="Proteomes" id="UP000017862"/>
    </source>
</evidence>
<keyword evidence="3" id="KW-0378">Hydrolase</keyword>
<dbReference type="HAMAP" id="MF_00048">
    <property type="entry name" value="UPF0102"/>
    <property type="match status" value="1"/>
</dbReference>
<comment type="similarity">
    <text evidence="1 2">Belongs to the UPF0102 family.</text>
</comment>
<dbReference type="Proteomes" id="UP000017862">
    <property type="component" value="Chromosome"/>
</dbReference>
<evidence type="ECO:0000256" key="2">
    <source>
        <dbReference type="HAMAP-Rule" id="MF_00048"/>
    </source>
</evidence>
<dbReference type="KEGG" id="lar:lam_096"/>
<organism evidence="3 4">
    <name type="scientific">Candidatus Liberibacter americanus str. Sao Paulo</name>
    <dbReference type="NCBI Taxonomy" id="1261131"/>
    <lineage>
        <taxon>Bacteria</taxon>
        <taxon>Pseudomonadati</taxon>
        <taxon>Pseudomonadota</taxon>
        <taxon>Alphaproteobacteria</taxon>
        <taxon>Hyphomicrobiales</taxon>
        <taxon>Rhizobiaceae</taxon>
        <taxon>Liberibacter</taxon>
    </lineage>
</organism>
<dbReference type="RefSeq" id="WP_007556824.1">
    <property type="nucleotide sequence ID" value="NC_022793.1"/>
</dbReference>
<keyword evidence="4" id="KW-1185">Reference proteome</keyword>
<dbReference type="PANTHER" id="PTHR34039">
    <property type="entry name" value="UPF0102 PROTEIN YRAN"/>
    <property type="match status" value="1"/>
</dbReference>
<dbReference type="InterPro" id="IPR011335">
    <property type="entry name" value="Restrct_endonuc-II-like"/>
</dbReference>
<evidence type="ECO:0000256" key="1">
    <source>
        <dbReference type="ARBA" id="ARBA00006738"/>
    </source>
</evidence>
<dbReference type="eggNOG" id="COG0792">
    <property type="taxonomic scope" value="Bacteria"/>
</dbReference>
<dbReference type="Gene3D" id="3.40.1350.10">
    <property type="match status" value="1"/>
</dbReference>
<reference evidence="3 4" key="1">
    <citation type="journal article" date="2014" name="Mol. Plant Microbe Interact.">
        <title>The complete genome sequence of Candidatus Liberibacter americanus, associated with citrus Huanglongbing.</title>
        <authorList>
            <person name="Wulff N.A."/>
            <person name="Zhang S."/>
            <person name="Setubal J.C."/>
            <person name="Almeida N.F."/>
            <person name="Martins E.C."/>
            <person name="Harakava R."/>
            <person name="Kumar D."/>
            <person name="Rangel L.T."/>
            <person name="Foissac X."/>
            <person name="Bove J."/>
            <person name="Gabriel D.W."/>
        </authorList>
    </citation>
    <scope>NUCLEOTIDE SEQUENCE [LARGE SCALE GENOMIC DNA]</scope>
    <source>
        <strain evidence="3 4">Sao Paulo</strain>
    </source>
</reference>
<dbReference type="STRING" id="1261131.lam_096"/>